<dbReference type="OrthoDB" id="5324937at2"/>
<evidence type="ECO:0000313" key="3">
    <source>
        <dbReference type="Proteomes" id="UP000254841"/>
    </source>
</evidence>
<feature type="transmembrane region" description="Helical" evidence="1">
    <location>
        <begin position="29"/>
        <end position="47"/>
    </location>
</feature>
<gene>
    <name evidence="2" type="ORF">NCTC12410_01537</name>
</gene>
<keyword evidence="1" id="KW-1133">Transmembrane helix</keyword>
<name>A0A377J5D6_9HELI</name>
<proteinExistence type="predicted"/>
<dbReference type="GO" id="GO:0016020">
    <property type="term" value="C:membrane"/>
    <property type="evidence" value="ECO:0007669"/>
    <property type="project" value="InterPro"/>
</dbReference>
<sequence>MRAIAFWVILGYIVLEIIGLSLFVERFGLVLGVMEVFFSAGFGLWLLRKGLAQMGMLALFGQRDIFSLLRSGMFSSIGAVLLIVPGIFSDIIGVVLVLWGLLPSHKTKQSPYDQNTQAQYQKDFGEYFANAHNPKTRQEDEIIDVEVIESTPSSVASQKQSRSNQ</sequence>
<dbReference type="NCBIfam" id="NF008528">
    <property type="entry name" value="PRK11463.1-2"/>
    <property type="match status" value="1"/>
</dbReference>
<dbReference type="AlphaFoldDB" id="A0A377J5D6"/>
<keyword evidence="1" id="KW-0812">Transmembrane</keyword>
<evidence type="ECO:0000256" key="1">
    <source>
        <dbReference type="SAM" id="Phobius"/>
    </source>
</evidence>
<dbReference type="Proteomes" id="UP000254841">
    <property type="component" value="Unassembled WGS sequence"/>
</dbReference>
<keyword evidence="1" id="KW-0472">Membrane</keyword>
<organism evidence="2 3">
    <name type="scientific">Helicobacter canis</name>
    <dbReference type="NCBI Taxonomy" id="29419"/>
    <lineage>
        <taxon>Bacteria</taxon>
        <taxon>Pseudomonadati</taxon>
        <taxon>Campylobacterota</taxon>
        <taxon>Epsilonproteobacteria</taxon>
        <taxon>Campylobacterales</taxon>
        <taxon>Helicobacteraceae</taxon>
        <taxon>Helicobacter</taxon>
    </lineage>
</organism>
<dbReference type="InterPro" id="IPR007313">
    <property type="entry name" value="FxsA"/>
</dbReference>
<evidence type="ECO:0000313" key="2">
    <source>
        <dbReference type="EMBL" id="STO97702.1"/>
    </source>
</evidence>
<feature type="transmembrane region" description="Helical" evidence="1">
    <location>
        <begin position="5"/>
        <end position="23"/>
    </location>
</feature>
<dbReference type="Pfam" id="PF04186">
    <property type="entry name" value="FxsA"/>
    <property type="match status" value="1"/>
</dbReference>
<dbReference type="RefSeq" id="WP_115011923.1">
    <property type="nucleotide sequence ID" value="NZ_UGHV01000001.1"/>
</dbReference>
<feature type="transmembrane region" description="Helical" evidence="1">
    <location>
        <begin position="68"/>
        <end position="101"/>
    </location>
</feature>
<dbReference type="EMBL" id="UGHV01000001">
    <property type="protein sequence ID" value="STO97702.1"/>
    <property type="molecule type" value="Genomic_DNA"/>
</dbReference>
<reference evidence="2 3" key="1">
    <citation type="submission" date="2018-06" db="EMBL/GenBank/DDBJ databases">
        <authorList>
            <consortium name="Pathogen Informatics"/>
            <person name="Doyle S."/>
        </authorList>
    </citation>
    <scope>NUCLEOTIDE SEQUENCE [LARGE SCALE GENOMIC DNA]</scope>
    <source>
        <strain evidence="2 3">NCTC12410</strain>
    </source>
</reference>
<protein>
    <submittedName>
        <fullName evidence="2">Phage T7 F exclusion suppressor FxsA</fullName>
    </submittedName>
</protein>
<accession>A0A377J5D6</accession>